<evidence type="ECO:0000313" key="1">
    <source>
        <dbReference type="EMBL" id="MVN90346.1"/>
    </source>
</evidence>
<accession>A0A6I4IA34</accession>
<comment type="caution">
    <text evidence="1">The sequence shown here is derived from an EMBL/GenBank/DDBJ whole genome shotgun (WGS) entry which is preliminary data.</text>
</comment>
<dbReference type="PROSITE" id="PS51257">
    <property type="entry name" value="PROKAR_LIPOPROTEIN"/>
    <property type="match status" value="1"/>
</dbReference>
<dbReference type="NCBIfam" id="TIGR03514">
    <property type="entry name" value="GldB_lipo"/>
    <property type="match status" value="1"/>
</dbReference>
<gene>
    <name evidence="1" type="primary">gldB</name>
    <name evidence="1" type="ORF">GO816_04330</name>
</gene>
<dbReference type="OrthoDB" id="976022at2"/>
<keyword evidence="1" id="KW-0449">Lipoprotein</keyword>
<dbReference type="Proteomes" id="UP000434850">
    <property type="component" value="Unassembled WGS sequence"/>
</dbReference>
<sequence>MRILYSSKLNHFCALFFIAVLLSACKSDKKKIDVSNIDLEVRIERFDHDFDQMRSKPMVQQAAVLQQKYGPFYADFIERILEAGSIADTNYLANIRQIINGKPYLDLKHEVDSVFPDLNKQNEALTDAFKRIKYYFPNKQLPKVYAYFSGFQAQTTLGNGYIGIGLDQFLGSKSKFYPALVNTYPQYISRRFTPENIAPRVIEGIIREDMFPEKDADKSLLAKMVYEGKMMYLMDVLLPDVADSVKIGYTTKQMEWSKAFESNIWGYFLEEKLLYETDYQKLQKYLNEAPFTPGLGEKNESAPKLAIYTGWQIVKQYMIKHPDTTVQQLLALNNAQKILDEASYHPK</sequence>
<dbReference type="InterPro" id="IPR019853">
    <property type="entry name" value="GldB-like"/>
</dbReference>
<name>A0A6I4IA34_9SPHI</name>
<keyword evidence="2" id="KW-1185">Reference proteome</keyword>
<dbReference type="AlphaFoldDB" id="A0A6I4IA34"/>
<proteinExistence type="predicted"/>
<protein>
    <submittedName>
        <fullName evidence="1">Gliding motility lipoprotein GldB</fullName>
    </submittedName>
</protein>
<organism evidence="1 2">
    <name type="scientific">Mucilaginibacter aquatilis</name>
    <dbReference type="NCBI Taxonomy" id="1517760"/>
    <lineage>
        <taxon>Bacteria</taxon>
        <taxon>Pseudomonadati</taxon>
        <taxon>Bacteroidota</taxon>
        <taxon>Sphingobacteriia</taxon>
        <taxon>Sphingobacteriales</taxon>
        <taxon>Sphingobacteriaceae</taxon>
        <taxon>Mucilaginibacter</taxon>
    </lineage>
</organism>
<dbReference type="EMBL" id="WQLA01000001">
    <property type="protein sequence ID" value="MVN90346.1"/>
    <property type="molecule type" value="Genomic_DNA"/>
</dbReference>
<dbReference type="Pfam" id="PF25594">
    <property type="entry name" value="GldB_lipo"/>
    <property type="match status" value="1"/>
</dbReference>
<reference evidence="1 2" key="1">
    <citation type="submission" date="2019-12" db="EMBL/GenBank/DDBJ databases">
        <title>Mucilaginibacter sp. HME9299 genome sequencing and assembly.</title>
        <authorList>
            <person name="Kang H."/>
            <person name="Kim H."/>
            <person name="Joh K."/>
        </authorList>
    </citation>
    <scope>NUCLEOTIDE SEQUENCE [LARGE SCALE GENOMIC DNA]</scope>
    <source>
        <strain evidence="1 2">HME9299</strain>
    </source>
</reference>
<evidence type="ECO:0000313" key="2">
    <source>
        <dbReference type="Proteomes" id="UP000434850"/>
    </source>
</evidence>
<dbReference type="RefSeq" id="WP_157540106.1">
    <property type="nucleotide sequence ID" value="NZ_WQLA01000001.1"/>
</dbReference>